<dbReference type="AlphaFoldDB" id="A0A927WH09"/>
<evidence type="ECO:0000313" key="1">
    <source>
        <dbReference type="EMBL" id="MBE6091712.1"/>
    </source>
</evidence>
<proteinExistence type="predicted"/>
<evidence type="ECO:0000313" key="2">
    <source>
        <dbReference type="Proteomes" id="UP000761380"/>
    </source>
</evidence>
<dbReference type="Proteomes" id="UP000761380">
    <property type="component" value="Unassembled WGS sequence"/>
</dbReference>
<name>A0A927WH09_SELRU</name>
<dbReference type="InterPro" id="IPR005564">
    <property type="entry name" value="Major_capsid_GpE"/>
</dbReference>
<organism evidence="1 2">
    <name type="scientific">Selenomonas ruminantium</name>
    <dbReference type="NCBI Taxonomy" id="971"/>
    <lineage>
        <taxon>Bacteria</taxon>
        <taxon>Bacillati</taxon>
        <taxon>Bacillota</taxon>
        <taxon>Negativicutes</taxon>
        <taxon>Selenomonadales</taxon>
        <taxon>Selenomonadaceae</taxon>
        <taxon>Selenomonas</taxon>
    </lineage>
</organism>
<dbReference type="Pfam" id="PF03864">
    <property type="entry name" value="Phage_cap_E"/>
    <property type="match status" value="1"/>
</dbReference>
<sequence length="353" mass="39585">MIDYNDTISLMGVMERIKPPASFLLDTFFPQMPAPTVSSKIMVEYKKGGRRLAPFVVKGGRGVNMARENSWIETYTPPMVAPRRVITPEDLEHRTFGENIYSVKTPAQRAAEMQARDLVELRDMIINRKNKMAADILTTGQCVIEGYADDGKTVVLDTVSFPGWDQKLTPTGSDTWDNAGADIYSQIKSMSELIQENTGQIPTLMLCGSNIEKYLIKNKSIVEWLSIPNRENLAMLALAPRFISPQIRRIGLLQSLNLEIYSYAETYTDDDGEVKPFLDPDSVIIANPGRGRQLHGAVTLLNDSGNDYNTYSGQYVPYYNGDKNSQEISLTMYSRFLLAPTWADDWALIKAKG</sequence>
<accession>A0A927WH09</accession>
<gene>
    <name evidence="1" type="ORF">E7201_00815</name>
</gene>
<protein>
    <submittedName>
        <fullName evidence="1">Major capsid protein</fullName>
    </submittedName>
</protein>
<dbReference type="EMBL" id="SVBY01000003">
    <property type="protein sequence ID" value="MBE6091712.1"/>
    <property type="molecule type" value="Genomic_DNA"/>
</dbReference>
<dbReference type="Gene3D" id="3.30.1930.10">
    <property type="entry name" value="capsid protein of prophage domain"/>
    <property type="match status" value="1"/>
</dbReference>
<dbReference type="Gene3D" id="3.15.30.10">
    <property type="entry name" value="putative capsid protein of prophage domain like"/>
    <property type="match status" value="1"/>
</dbReference>
<reference evidence="1" key="1">
    <citation type="submission" date="2019-04" db="EMBL/GenBank/DDBJ databases">
        <title>Evolution of Biomass-Degrading Anaerobic Consortia Revealed by Metagenomics.</title>
        <authorList>
            <person name="Peng X."/>
        </authorList>
    </citation>
    <scope>NUCLEOTIDE SEQUENCE</scope>
    <source>
        <strain evidence="1">SIG240</strain>
    </source>
</reference>
<comment type="caution">
    <text evidence="1">The sequence shown here is derived from an EMBL/GenBank/DDBJ whole genome shotgun (WGS) entry which is preliminary data.</text>
</comment>